<dbReference type="EMBL" id="JACJIP010000004">
    <property type="protein sequence ID" value="MBA9084590.1"/>
    <property type="molecule type" value="Genomic_DNA"/>
</dbReference>
<keyword evidence="2" id="KW-1185">Reference proteome</keyword>
<evidence type="ECO:0000313" key="2">
    <source>
        <dbReference type="Proteomes" id="UP000567067"/>
    </source>
</evidence>
<protein>
    <submittedName>
        <fullName evidence="1">Uncharacterized protein</fullName>
    </submittedName>
</protein>
<dbReference type="Proteomes" id="UP000567067">
    <property type="component" value="Unassembled WGS sequence"/>
</dbReference>
<reference evidence="1 2" key="1">
    <citation type="submission" date="2020-08" db="EMBL/GenBank/DDBJ databases">
        <title>Genomic Encyclopedia of Type Strains, Phase III (KMG-III): the genomes of soil and plant-associated and newly described type strains.</title>
        <authorList>
            <person name="Whitman W."/>
        </authorList>
    </citation>
    <scope>NUCLEOTIDE SEQUENCE [LARGE SCALE GENOMIC DNA]</scope>
    <source>
        <strain evidence="1 2">CECT 8693</strain>
    </source>
</reference>
<dbReference type="AlphaFoldDB" id="A0A7W3XQN0"/>
<proteinExistence type="predicted"/>
<sequence>MFQDEGIELSTETGDIVIGHDNGSFVRLRNNGDIEIKATGKVKVSGTEYLFE</sequence>
<name>A0A7W3XQN0_9BACL</name>
<gene>
    <name evidence="1" type="ORF">FHR92_001047</name>
</gene>
<evidence type="ECO:0000313" key="1">
    <source>
        <dbReference type="EMBL" id="MBA9084590.1"/>
    </source>
</evidence>
<dbReference type="RefSeq" id="WP_182534598.1">
    <property type="nucleotide sequence ID" value="NZ_JACJIP010000004.1"/>
</dbReference>
<organism evidence="1 2">
    <name type="scientific">Fontibacillus solani</name>
    <dbReference type="NCBI Taxonomy" id="1572857"/>
    <lineage>
        <taxon>Bacteria</taxon>
        <taxon>Bacillati</taxon>
        <taxon>Bacillota</taxon>
        <taxon>Bacilli</taxon>
        <taxon>Bacillales</taxon>
        <taxon>Paenibacillaceae</taxon>
        <taxon>Fontibacillus</taxon>
    </lineage>
</organism>
<comment type="caution">
    <text evidence="1">The sequence shown here is derived from an EMBL/GenBank/DDBJ whole genome shotgun (WGS) entry which is preliminary data.</text>
</comment>
<accession>A0A7W3XQN0</accession>